<evidence type="ECO:0000256" key="4">
    <source>
        <dbReference type="ARBA" id="ARBA00023163"/>
    </source>
</evidence>
<accession>A0A939PH99</accession>
<dbReference type="Pfam" id="PF03861">
    <property type="entry name" value="ANTAR"/>
    <property type="match status" value="1"/>
</dbReference>
<name>A0A939PH99_9ACTN</name>
<dbReference type="AlphaFoldDB" id="A0A939PH99"/>
<proteinExistence type="predicted"/>
<dbReference type="GO" id="GO:0016301">
    <property type="term" value="F:kinase activity"/>
    <property type="evidence" value="ECO:0007669"/>
    <property type="project" value="UniProtKB-KW"/>
</dbReference>
<evidence type="ECO:0000256" key="2">
    <source>
        <dbReference type="ARBA" id="ARBA00022777"/>
    </source>
</evidence>
<dbReference type="SUPFAM" id="SSF52172">
    <property type="entry name" value="CheY-like"/>
    <property type="match status" value="1"/>
</dbReference>
<evidence type="ECO:0000313" key="7">
    <source>
        <dbReference type="EMBL" id="MBO2452625.1"/>
    </source>
</evidence>
<dbReference type="RefSeq" id="WP_208260657.1">
    <property type="nucleotide sequence ID" value="NZ_JAGEOJ010000017.1"/>
</dbReference>
<keyword evidence="8" id="KW-1185">Reference proteome</keyword>
<dbReference type="EMBL" id="JAGEOJ010000017">
    <property type="protein sequence ID" value="MBO2452625.1"/>
    <property type="molecule type" value="Genomic_DNA"/>
</dbReference>
<dbReference type="Gene3D" id="1.10.10.10">
    <property type="entry name" value="Winged helix-like DNA-binding domain superfamily/Winged helix DNA-binding domain"/>
    <property type="match status" value="1"/>
</dbReference>
<evidence type="ECO:0000313" key="8">
    <source>
        <dbReference type="Proteomes" id="UP000669179"/>
    </source>
</evidence>
<evidence type="ECO:0000259" key="6">
    <source>
        <dbReference type="PROSITE" id="PS50921"/>
    </source>
</evidence>
<keyword evidence="3" id="KW-0805">Transcription regulation</keyword>
<keyword evidence="2" id="KW-0418">Kinase</keyword>
<dbReference type="SMART" id="SM01012">
    <property type="entry name" value="ANTAR"/>
    <property type="match status" value="1"/>
</dbReference>
<gene>
    <name evidence="7" type="ORF">J4573_36420</name>
</gene>
<dbReference type="InterPro" id="IPR005561">
    <property type="entry name" value="ANTAR"/>
</dbReference>
<comment type="caution">
    <text evidence="7">The sequence shown here is derived from an EMBL/GenBank/DDBJ whole genome shotgun (WGS) entry which is preliminary data.</text>
</comment>
<dbReference type="Proteomes" id="UP000669179">
    <property type="component" value="Unassembled WGS sequence"/>
</dbReference>
<feature type="domain" description="ANTAR" evidence="6">
    <location>
        <begin position="165"/>
        <end position="226"/>
    </location>
</feature>
<dbReference type="InterPro" id="IPR011006">
    <property type="entry name" value="CheY-like_superfamily"/>
</dbReference>
<evidence type="ECO:0000256" key="3">
    <source>
        <dbReference type="ARBA" id="ARBA00023015"/>
    </source>
</evidence>
<dbReference type="InterPro" id="IPR003018">
    <property type="entry name" value="GAF"/>
</dbReference>
<dbReference type="Gene3D" id="3.30.450.40">
    <property type="match status" value="1"/>
</dbReference>
<dbReference type="InterPro" id="IPR029016">
    <property type="entry name" value="GAF-like_dom_sf"/>
</dbReference>
<dbReference type="SUPFAM" id="SSF55781">
    <property type="entry name" value="GAF domain-like"/>
    <property type="match status" value="1"/>
</dbReference>
<dbReference type="SMART" id="SM00065">
    <property type="entry name" value="GAF"/>
    <property type="match status" value="1"/>
</dbReference>
<dbReference type="InterPro" id="IPR036388">
    <property type="entry name" value="WH-like_DNA-bd_sf"/>
</dbReference>
<sequence>MHIDTAALQDSLERIRSTPQETDLVTAMGRIIAAVNALFDYDGAGVMFVDDAGALRYVASTDEIGRALEEAQLAAGQGPCVDTYLHNRVVSSKDVHSDARWQELPKHLDRRVQAVAGAPIRLGGGPVGTLNVYRSTAQEWDSSDTDALMAYTALVGEILATAVAARDHSVLAGQLQYALDYRVIIERAIGFVMGRDGLDAGDAFQYLRAEARNQRRRVADLAAELLGDPTTPPPPPQPAAGGSL</sequence>
<organism evidence="7 8">
    <name type="scientific">Actinomadura barringtoniae</name>
    <dbReference type="NCBI Taxonomy" id="1427535"/>
    <lineage>
        <taxon>Bacteria</taxon>
        <taxon>Bacillati</taxon>
        <taxon>Actinomycetota</taxon>
        <taxon>Actinomycetes</taxon>
        <taxon>Streptosporangiales</taxon>
        <taxon>Thermomonosporaceae</taxon>
        <taxon>Actinomadura</taxon>
    </lineage>
</organism>
<keyword evidence="1" id="KW-0808">Transferase</keyword>
<feature type="region of interest" description="Disordered" evidence="5">
    <location>
        <begin position="223"/>
        <end position="244"/>
    </location>
</feature>
<evidence type="ECO:0000256" key="5">
    <source>
        <dbReference type="SAM" id="MobiDB-lite"/>
    </source>
</evidence>
<dbReference type="GO" id="GO:0003723">
    <property type="term" value="F:RNA binding"/>
    <property type="evidence" value="ECO:0007669"/>
    <property type="project" value="InterPro"/>
</dbReference>
<dbReference type="Pfam" id="PF13185">
    <property type="entry name" value="GAF_2"/>
    <property type="match status" value="1"/>
</dbReference>
<dbReference type="PIRSF" id="PIRSF036625">
    <property type="entry name" value="GAF_ANTAR"/>
    <property type="match status" value="1"/>
</dbReference>
<keyword evidence="4" id="KW-0804">Transcription</keyword>
<protein>
    <submittedName>
        <fullName evidence="7">GAF and ANTAR domain-containing protein</fullName>
    </submittedName>
</protein>
<dbReference type="InterPro" id="IPR012074">
    <property type="entry name" value="GAF_ANTAR"/>
</dbReference>
<evidence type="ECO:0000256" key="1">
    <source>
        <dbReference type="ARBA" id="ARBA00022679"/>
    </source>
</evidence>
<dbReference type="PROSITE" id="PS50921">
    <property type="entry name" value="ANTAR"/>
    <property type="match status" value="1"/>
</dbReference>
<reference evidence="7" key="1">
    <citation type="submission" date="2021-03" db="EMBL/GenBank/DDBJ databases">
        <authorList>
            <person name="Kanchanasin P."/>
            <person name="Saeng-In P."/>
            <person name="Phongsopitanun W."/>
            <person name="Yuki M."/>
            <person name="Kudo T."/>
            <person name="Ohkuma M."/>
            <person name="Tanasupawat S."/>
        </authorList>
    </citation>
    <scope>NUCLEOTIDE SEQUENCE</scope>
    <source>
        <strain evidence="7">GKU 128</strain>
    </source>
</reference>